<evidence type="ECO:0000313" key="1">
    <source>
        <dbReference type="EMBL" id="SPS02216.1"/>
    </source>
</evidence>
<evidence type="ECO:0000313" key="2">
    <source>
        <dbReference type="Proteomes" id="UP000256805"/>
    </source>
</evidence>
<dbReference type="AlphaFoldDB" id="A0A375JF49"/>
<gene>
    <name evidence="1" type="ORF">CBM2634_P20001</name>
</gene>
<proteinExistence type="predicted"/>
<accession>A0A375JF49</accession>
<protein>
    <submittedName>
        <fullName evidence="1">Uncharacterized protein</fullName>
    </submittedName>
</protein>
<name>A0A375JF49_9BURK</name>
<dbReference type="EMBL" id="OVTA01000062">
    <property type="protein sequence ID" value="SPS02216.1"/>
    <property type="molecule type" value="Genomic_DNA"/>
</dbReference>
<organism evidence="1 2">
    <name type="scientific">Cupriavidus taiwanensis</name>
    <dbReference type="NCBI Taxonomy" id="164546"/>
    <lineage>
        <taxon>Bacteria</taxon>
        <taxon>Pseudomonadati</taxon>
        <taxon>Pseudomonadota</taxon>
        <taxon>Betaproteobacteria</taxon>
        <taxon>Burkholderiales</taxon>
        <taxon>Burkholderiaceae</taxon>
        <taxon>Cupriavidus</taxon>
    </lineage>
</organism>
<sequence>MPLWVEEMNRCLQLYEIGDTAAIVLRACDSLAFAAGRKVRDVGLDLARQFSKPTRRFGRATSARELRVTQQQMDN</sequence>
<dbReference type="Proteomes" id="UP000256805">
    <property type="component" value="Unassembled WGS sequence"/>
</dbReference>
<reference evidence="1 2" key="1">
    <citation type="submission" date="2018-01" db="EMBL/GenBank/DDBJ databases">
        <authorList>
            <person name="Gaut B.S."/>
            <person name="Morton B.R."/>
            <person name="Clegg M.T."/>
            <person name="Duvall M.R."/>
        </authorList>
    </citation>
    <scope>NUCLEOTIDE SEQUENCE [LARGE SCALE GENOMIC DNA]</scope>
    <source>
        <strain evidence="1">Cupriavidus taiwanensis cmp 52</strain>
    </source>
</reference>